<dbReference type="Gene3D" id="2.130.10.10">
    <property type="entry name" value="YVTN repeat-like/Quinoprotein amine dehydrogenase"/>
    <property type="match status" value="1"/>
</dbReference>
<dbReference type="EMBL" id="CDMZ01001849">
    <property type="protein sequence ID" value="CEM38359.1"/>
    <property type="molecule type" value="Genomic_DNA"/>
</dbReference>
<reference evidence="2" key="1">
    <citation type="submission" date="2014-11" db="EMBL/GenBank/DDBJ databases">
        <authorList>
            <person name="Otto D Thomas"/>
            <person name="Naeem Raeece"/>
        </authorList>
    </citation>
    <scope>NUCLEOTIDE SEQUENCE</scope>
</reference>
<evidence type="ECO:0000313" key="2">
    <source>
        <dbReference type="EMBL" id="CEM38359.1"/>
    </source>
</evidence>
<dbReference type="VEuPathDB" id="CryptoDB:Cvel_24585"/>
<accession>A0A0G4H3R0</accession>
<feature type="compositionally biased region" description="Gly residues" evidence="1">
    <location>
        <begin position="391"/>
        <end position="400"/>
    </location>
</feature>
<organism evidence="2">
    <name type="scientific">Chromera velia CCMP2878</name>
    <dbReference type="NCBI Taxonomy" id="1169474"/>
    <lineage>
        <taxon>Eukaryota</taxon>
        <taxon>Sar</taxon>
        <taxon>Alveolata</taxon>
        <taxon>Colpodellida</taxon>
        <taxon>Chromeraceae</taxon>
        <taxon>Chromera</taxon>
    </lineage>
</organism>
<dbReference type="InterPro" id="IPR015943">
    <property type="entry name" value="WD40/YVTN_repeat-like_dom_sf"/>
</dbReference>
<feature type="region of interest" description="Disordered" evidence="1">
    <location>
        <begin position="386"/>
        <end position="421"/>
    </location>
</feature>
<name>A0A0G4H3R0_9ALVE</name>
<dbReference type="InterPro" id="IPR036322">
    <property type="entry name" value="WD40_repeat_dom_sf"/>
</dbReference>
<gene>
    <name evidence="2" type="ORF">Cvel_24585</name>
</gene>
<feature type="region of interest" description="Disordered" evidence="1">
    <location>
        <begin position="501"/>
        <end position="531"/>
    </location>
</feature>
<feature type="compositionally biased region" description="Low complexity" evidence="1">
    <location>
        <begin position="404"/>
        <end position="414"/>
    </location>
</feature>
<dbReference type="AlphaFoldDB" id="A0A0G4H3R0"/>
<sequence length="677" mass="70926">MNTAVSPDGLFVVAVASDGCLYGWEVKSRVAEALAKKHSCESTPPSFKFFLGASYSGTSLCFCRTLASSRGDQGKTGGARPHAQVHLAVGFVDRLVLWNWSSPTASKLPVGEGETLVRDKGRERRRKRGTGEDPAVDLFKESERPAFNALAFDQASSVLVAGCGDGSLRCWRLFRERTRGNLDDHAMRDVEENEDDEEEEFVRSPPLTVHAGSVQSLVLLPDTGAALCLNAGKGRGEGEGGAEAGGHGQGHGQGVFLKTCLIVSASLDATVRICIVRESRPPPGSPLAPQLSILPLATWTPSLNSNAYLTDPSRLPGEHGTKYQGLTAVAADSTGLLIAVAGRSRFVFIASVHPSGLSHKVNQKAAALAGERPKPTLAVPLSQTRTENNAAGGGGRGGGALSVQQRQAQGQARTGPPPKPRIEEAITLKYYPTLVPFIPTDLHWTQRQSVLCVGLSSSVVEISADTGGILRKVSMVTSCPSKSPSLSFPYSALVGSSFFGEGESGNEREGKRGSSRGSSGDRETEARLTALRGPVRGRSRVRILPGALSVSRFSVSAQDIARAQRAAESARGGGGASATSSSASTRVVDSVCAAVGGFGESLCLCDLEGEVGESELVFGGSLGLGVGVSASSDTSNKGRMEVPVSSRGVKREREAPESPSNEIFLDASRGVWMMKGP</sequence>
<proteinExistence type="predicted"/>
<dbReference type="SUPFAM" id="SSF50978">
    <property type="entry name" value="WD40 repeat-like"/>
    <property type="match status" value="1"/>
</dbReference>
<dbReference type="Pfam" id="PF00400">
    <property type="entry name" value="WD40"/>
    <property type="match status" value="1"/>
</dbReference>
<feature type="region of interest" description="Disordered" evidence="1">
    <location>
        <begin position="630"/>
        <end position="662"/>
    </location>
</feature>
<dbReference type="InterPro" id="IPR001680">
    <property type="entry name" value="WD40_rpt"/>
</dbReference>
<evidence type="ECO:0000256" key="1">
    <source>
        <dbReference type="SAM" id="MobiDB-lite"/>
    </source>
</evidence>
<protein>
    <submittedName>
        <fullName evidence="2">Uncharacterized protein</fullName>
    </submittedName>
</protein>